<reference evidence="2 3" key="1">
    <citation type="submission" date="2016-11" db="EMBL/GenBank/DDBJ databases">
        <title>The macronuclear genome of Stentor coeruleus: a giant cell with tiny introns.</title>
        <authorList>
            <person name="Slabodnick M."/>
            <person name="Ruby J.G."/>
            <person name="Reiff S.B."/>
            <person name="Swart E.C."/>
            <person name="Gosai S."/>
            <person name="Prabakaran S."/>
            <person name="Witkowska E."/>
            <person name="Larue G.E."/>
            <person name="Fisher S."/>
            <person name="Freeman R.M."/>
            <person name="Gunawardena J."/>
            <person name="Chu W."/>
            <person name="Stover N.A."/>
            <person name="Gregory B.D."/>
            <person name="Nowacki M."/>
            <person name="Derisi J."/>
            <person name="Roy S.W."/>
            <person name="Marshall W.F."/>
            <person name="Sood P."/>
        </authorList>
    </citation>
    <scope>NUCLEOTIDE SEQUENCE [LARGE SCALE GENOMIC DNA]</scope>
    <source>
        <strain evidence="2">WM001</strain>
    </source>
</reference>
<dbReference type="AlphaFoldDB" id="A0A1R2AUK2"/>
<proteinExistence type="predicted"/>
<dbReference type="EMBL" id="MPUH01001389">
    <property type="protein sequence ID" value="OMJ68080.1"/>
    <property type="molecule type" value="Genomic_DNA"/>
</dbReference>
<dbReference type="PANTHER" id="PTHR43591">
    <property type="entry name" value="METHYLTRANSFERASE"/>
    <property type="match status" value="1"/>
</dbReference>
<name>A0A1R2AUK2_9CILI</name>
<feature type="domain" description="Methyltransferase type 11" evidence="1">
    <location>
        <begin position="53"/>
        <end position="148"/>
    </location>
</feature>
<dbReference type="CDD" id="cd02440">
    <property type="entry name" value="AdoMet_MTases"/>
    <property type="match status" value="1"/>
</dbReference>
<accession>A0A1R2AUK2</accession>
<dbReference type="OrthoDB" id="284858at2759"/>
<gene>
    <name evidence="2" type="ORF">SteCoe_34581</name>
</gene>
<dbReference type="InterPro" id="IPR013216">
    <property type="entry name" value="Methyltransf_11"/>
</dbReference>
<dbReference type="PANTHER" id="PTHR43591:SF24">
    <property type="entry name" value="2-METHOXY-6-POLYPRENYL-1,4-BENZOQUINOL METHYLASE, MITOCHONDRIAL"/>
    <property type="match status" value="1"/>
</dbReference>
<dbReference type="GO" id="GO:0008757">
    <property type="term" value="F:S-adenosylmethionine-dependent methyltransferase activity"/>
    <property type="evidence" value="ECO:0007669"/>
    <property type="project" value="InterPro"/>
</dbReference>
<organism evidence="2 3">
    <name type="scientific">Stentor coeruleus</name>
    <dbReference type="NCBI Taxonomy" id="5963"/>
    <lineage>
        <taxon>Eukaryota</taxon>
        <taxon>Sar</taxon>
        <taxon>Alveolata</taxon>
        <taxon>Ciliophora</taxon>
        <taxon>Postciliodesmatophora</taxon>
        <taxon>Heterotrichea</taxon>
        <taxon>Heterotrichida</taxon>
        <taxon>Stentoridae</taxon>
        <taxon>Stentor</taxon>
    </lineage>
</organism>
<dbReference type="Proteomes" id="UP000187209">
    <property type="component" value="Unassembled WGS sequence"/>
</dbReference>
<evidence type="ECO:0000259" key="1">
    <source>
        <dbReference type="Pfam" id="PF08241"/>
    </source>
</evidence>
<dbReference type="Pfam" id="PF08241">
    <property type="entry name" value="Methyltransf_11"/>
    <property type="match status" value="1"/>
</dbReference>
<dbReference type="Gene3D" id="3.40.50.150">
    <property type="entry name" value="Vaccinia Virus protein VP39"/>
    <property type="match status" value="1"/>
</dbReference>
<keyword evidence="3" id="KW-1185">Reference proteome</keyword>
<evidence type="ECO:0000313" key="3">
    <source>
        <dbReference type="Proteomes" id="UP000187209"/>
    </source>
</evidence>
<evidence type="ECO:0000313" key="2">
    <source>
        <dbReference type="EMBL" id="OMJ68080.1"/>
    </source>
</evidence>
<comment type="caution">
    <text evidence="2">The sequence shown here is derived from an EMBL/GenBank/DDBJ whole genome shotgun (WGS) entry which is preliminary data.</text>
</comment>
<dbReference type="InterPro" id="IPR029063">
    <property type="entry name" value="SAM-dependent_MTases_sf"/>
</dbReference>
<protein>
    <recommendedName>
        <fullName evidence="1">Methyltransferase type 11 domain-containing protein</fullName>
    </recommendedName>
</protein>
<dbReference type="SUPFAM" id="SSF53335">
    <property type="entry name" value="S-adenosyl-L-methionine-dependent methyltransferases"/>
    <property type="match status" value="1"/>
</dbReference>
<sequence>MKKIIPIVAKTSEIKAMWEKYADSYVSKLQDTQTQVFLQMLPLLNLENAKNIVEVGCGAGNGIEILRQQVSESIKIRASDISENMISKAKEKKYPNTEYLIADNEQLPYADKSCDSYIANLSLHIVENPEKMIKEAFRVLIPGGVAVFSVLGIPGKYNLLSLVGRACNEVGYRSTMRTFFHLKDQEKLNQLLSDGGFINPMSFYSSVAYKIFNTNQALNKVNDMPVMMDIKEKNPDAYEKALEIISKEVHNFISGGKVMTFDCLIASAVKPKL</sequence>